<dbReference type="OrthoDB" id="550279at2759"/>
<dbReference type="AlphaFoldDB" id="A0A8T0IB36"/>
<evidence type="ECO:0000313" key="3">
    <source>
        <dbReference type="Proteomes" id="UP000822688"/>
    </source>
</evidence>
<dbReference type="EMBL" id="CM026424">
    <property type="protein sequence ID" value="KAG0580116.1"/>
    <property type="molecule type" value="Genomic_DNA"/>
</dbReference>
<sequence length="139" mass="15081">MAGIFRKIFGGFSHGHSKKEERSEKQPTPEKKTPVVPTQQQRAGGGFSVKVAVPADPVVYAPVVTQCNGNGGVQGLTWYAKELRADDDGDVAQEFLREVVPETRDVNATTPPCFEAVRHTRPVKLKGPVCTQDGNVHIS</sequence>
<protein>
    <submittedName>
        <fullName evidence="2">Uncharacterized protein</fullName>
    </submittedName>
</protein>
<keyword evidence="3" id="KW-1185">Reference proteome</keyword>
<evidence type="ECO:0000313" key="2">
    <source>
        <dbReference type="EMBL" id="KAG0580116.1"/>
    </source>
</evidence>
<proteinExistence type="predicted"/>
<dbReference type="PANTHER" id="PTHR35750:SF1">
    <property type="entry name" value="PHOSPHOLIPID HYDROPEROXIDE GLUTATHIONE PEROXIDASE"/>
    <property type="match status" value="1"/>
</dbReference>
<dbReference type="Proteomes" id="UP000822688">
    <property type="component" value="Chromosome 4"/>
</dbReference>
<comment type="caution">
    <text evidence="2">The sequence shown here is derived from an EMBL/GenBank/DDBJ whole genome shotgun (WGS) entry which is preliminary data.</text>
</comment>
<accession>A0A8T0IB36</accession>
<evidence type="ECO:0000256" key="1">
    <source>
        <dbReference type="SAM" id="MobiDB-lite"/>
    </source>
</evidence>
<feature type="compositionally biased region" description="Basic and acidic residues" evidence="1">
    <location>
        <begin position="18"/>
        <end position="33"/>
    </location>
</feature>
<name>A0A8T0IB36_CERPU</name>
<dbReference type="PANTHER" id="PTHR35750">
    <property type="entry name" value="PHOSPHOLIPID HYDROPEROXIDE GLUTATHIONE PEROXIDASE"/>
    <property type="match status" value="1"/>
</dbReference>
<reference evidence="2" key="1">
    <citation type="submission" date="2020-06" db="EMBL/GenBank/DDBJ databases">
        <title>WGS assembly of Ceratodon purpureus strain R40.</title>
        <authorList>
            <person name="Carey S.B."/>
            <person name="Jenkins J."/>
            <person name="Shu S."/>
            <person name="Lovell J.T."/>
            <person name="Sreedasyam A."/>
            <person name="Maumus F."/>
            <person name="Tiley G.P."/>
            <person name="Fernandez-Pozo N."/>
            <person name="Barry K."/>
            <person name="Chen C."/>
            <person name="Wang M."/>
            <person name="Lipzen A."/>
            <person name="Daum C."/>
            <person name="Saski C.A."/>
            <person name="Payton A.C."/>
            <person name="Mcbreen J.C."/>
            <person name="Conrad R.E."/>
            <person name="Kollar L.M."/>
            <person name="Olsson S."/>
            <person name="Huttunen S."/>
            <person name="Landis J.B."/>
            <person name="Wickett N.J."/>
            <person name="Johnson M.G."/>
            <person name="Rensing S.A."/>
            <person name="Grimwood J."/>
            <person name="Schmutz J."/>
            <person name="Mcdaniel S.F."/>
        </authorList>
    </citation>
    <scope>NUCLEOTIDE SEQUENCE</scope>
    <source>
        <strain evidence="2">R40</strain>
    </source>
</reference>
<feature type="region of interest" description="Disordered" evidence="1">
    <location>
        <begin position="9"/>
        <end position="44"/>
    </location>
</feature>
<organism evidence="2 3">
    <name type="scientific">Ceratodon purpureus</name>
    <name type="common">Fire moss</name>
    <name type="synonym">Dicranum purpureum</name>
    <dbReference type="NCBI Taxonomy" id="3225"/>
    <lineage>
        <taxon>Eukaryota</taxon>
        <taxon>Viridiplantae</taxon>
        <taxon>Streptophyta</taxon>
        <taxon>Embryophyta</taxon>
        <taxon>Bryophyta</taxon>
        <taxon>Bryophytina</taxon>
        <taxon>Bryopsida</taxon>
        <taxon>Dicranidae</taxon>
        <taxon>Pseudoditrichales</taxon>
        <taxon>Ditrichaceae</taxon>
        <taxon>Ceratodon</taxon>
    </lineage>
</organism>
<gene>
    <name evidence="2" type="ORF">KC19_4G147900</name>
</gene>